<protein>
    <recommendedName>
        <fullName evidence="4">Folate gamma-glutamyl hydrolase</fullName>
    </recommendedName>
</protein>
<keyword evidence="1" id="KW-0732">Signal</keyword>
<dbReference type="InterPro" id="IPR029062">
    <property type="entry name" value="Class_I_gatase-like"/>
</dbReference>
<dbReference type="Proteomes" id="UP000625711">
    <property type="component" value="Unassembled WGS sequence"/>
</dbReference>
<dbReference type="PANTHER" id="PTHR11315">
    <property type="entry name" value="PROTEASE FAMILY C26 GAMMA-GLUTAMYL HYDROLASE"/>
    <property type="match status" value="1"/>
</dbReference>
<evidence type="ECO:0008006" key="4">
    <source>
        <dbReference type="Google" id="ProtNLM"/>
    </source>
</evidence>
<feature type="non-terminal residue" evidence="2">
    <location>
        <position position="68"/>
    </location>
</feature>
<evidence type="ECO:0000313" key="3">
    <source>
        <dbReference type="Proteomes" id="UP000625711"/>
    </source>
</evidence>
<proteinExistence type="predicted"/>
<gene>
    <name evidence="2" type="ORF">GWI33_011870</name>
</gene>
<dbReference type="AlphaFoldDB" id="A0A834I7B5"/>
<comment type="caution">
    <text evidence="2">The sequence shown here is derived from an EMBL/GenBank/DDBJ whole genome shotgun (WGS) entry which is preliminary data.</text>
</comment>
<accession>A0A834I7B5</accession>
<organism evidence="2 3">
    <name type="scientific">Rhynchophorus ferrugineus</name>
    <name type="common">Red palm weevil</name>
    <name type="synonym">Curculio ferrugineus</name>
    <dbReference type="NCBI Taxonomy" id="354439"/>
    <lineage>
        <taxon>Eukaryota</taxon>
        <taxon>Metazoa</taxon>
        <taxon>Ecdysozoa</taxon>
        <taxon>Arthropoda</taxon>
        <taxon>Hexapoda</taxon>
        <taxon>Insecta</taxon>
        <taxon>Pterygota</taxon>
        <taxon>Neoptera</taxon>
        <taxon>Endopterygota</taxon>
        <taxon>Coleoptera</taxon>
        <taxon>Polyphaga</taxon>
        <taxon>Cucujiformia</taxon>
        <taxon>Curculionidae</taxon>
        <taxon>Dryophthorinae</taxon>
        <taxon>Rhynchophorus</taxon>
    </lineage>
</organism>
<dbReference type="GO" id="GO:0034722">
    <property type="term" value="F:gamma-glutamyl-peptidase activity"/>
    <property type="evidence" value="ECO:0007669"/>
    <property type="project" value="TreeGrafter"/>
</dbReference>
<evidence type="ECO:0000313" key="2">
    <source>
        <dbReference type="EMBL" id="KAF7275319.1"/>
    </source>
</evidence>
<dbReference type="InterPro" id="IPR015527">
    <property type="entry name" value="Pept_C26_g-glut_hydrolase"/>
</dbReference>
<sequence length="68" mass="7560">MYPTAAVCVCLLMLNAPTMAINDRPIIGILSQETYIVRYLFPGRQYDSFISASYVKFLESAGARVVPI</sequence>
<name>A0A834I7B5_RHYFE</name>
<evidence type="ECO:0000256" key="1">
    <source>
        <dbReference type="SAM" id="SignalP"/>
    </source>
</evidence>
<dbReference type="OrthoDB" id="64220at2759"/>
<dbReference type="EMBL" id="JAACXV010010819">
    <property type="protein sequence ID" value="KAF7275319.1"/>
    <property type="molecule type" value="Genomic_DNA"/>
</dbReference>
<feature type="chain" id="PRO_5032820052" description="Folate gamma-glutamyl hydrolase" evidence="1">
    <location>
        <begin position="21"/>
        <end position="68"/>
    </location>
</feature>
<dbReference type="PANTHER" id="PTHR11315:SF0">
    <property type="entry name" value="FOLATE GAMMA-GLUTAMYL HYDROLASE"/>
    <property type="match status" value="1"/>
</dbReference>
<feature type="signal peptide" evidence="1">
    <location>
        <begin position="1"/>
        <end position="20"/>
    </location>
</feature>
<dbReference type="GO" id="GO:0005773">
    <property type="term" value="C:vacuole"/>
    <property type="evidence" value="ECO:0007669"/>
    <property type="project" value="TreeGrafter"/>
</dbReference>
<dbReference type="Gene3D" id="3.40.50.880">
    <property type="match status" value="1"/>
</dbReference>
<reference evidence="2" key="1">
    <citation type="submission" date="2020-08" db="EMBL/GenBank/DDBJ databases">
        <title>Genome sequencing and assembly of the red palm weevil Rhynchophorus ferrugineus.</title>
        <authorList>
            <person name="Dias G.B."/>
            <person name="Bergman C.M."/>
            <person name="Manee M."/>
        </authorList>
    </citation>
    <scope>NUCLEOTIDE SEQUENCE</scope>
    <source>
        <strain evidence="2">AA-2017</strain>
        <tissue evidence="2">Whole larva</tissue>
    </source>
</reference>
<dbReference type="GO" id="GO:0046900">
    <property type="term" value="P:tetrahydrofolylpolyglutamate metabolic process"/>
    <property type="evidence" value="ECO:0007669"/>
    <property type="project" value="TreeGrafter"/>
</dbReference>
<keyword evidence="3" id="KW-1185">Reference proteome</keyword>